<evidence type="ECO:0000256" key="1">
    <source>
        <dbReference type="SAM" id="Phobius"/>
    </source>
</evidence>
<feature type="transmembrane region" description="Helical" evidence="1">
    <location>
        <begin position="119"/>
        <end position="143"/>
    </location>
</feature>
<feature type="transmembrane region" description="Helical" evidence="1">
    <location>
        <begin position="40"/>
        <end position="65"/>
    </location>
</feature>
<feature type="transmembrane region" description="Helical" evidence="1">
    <location>
        <begin position="176"/>
        <end position="197"/>
    </location>
</feature>
<sequence>MSVVAGPVAFAVGGLLEPAVHANGEATIAGNAAEPALGNVLHLVGFVAASFLLPVSVVGLAVLAYPKRPWGSVIGGLLGVFGWLPLAALTALEDLGYAMALRPERMTYASLYDAFSSDAVMSVFLVVYIVGHLAAYVVLGIVLMRARAVPRWAGWALILSTPVTLATFVVPGKPLVFGDVALVLIVVGSLPAARALIRRRTTESG</sequence>
<evidence type="ECO:0000313" key="2">
    <source>
        <dbReference type="EMBL" id="MCH6471979.1"/>
    </source>
</evidence>
<dbReference type="EMBL" id="JAKZBV010000001">
    <property type="protein sequence ID" value="MCH6471979.1"/>
    <property type="molecule type" value="Genomic_DNA"/>
</dbReference>
<evidence type="ECO:0000313" key="3">
    <source>
        <dbReference type="Proteomes" id="UP001202922"/>
    </source>
</evidence>
<reference evidence="2 3" key="1">
    <citation type="submission" date="2022-03" db="EMBL/GenBank/DDBJ databases">
        <title>Sinomonas sp. isolated from a soil.</title>
        <authorList>
            <person name="Han J."/>
            <person name="Kim D.-U."/>
        </authorList>
    </citation>
    <scope>NUCLEOTIDE SEQUENCE [LARGE SCALE GENOMIC DNA]</scope>
    <source>
        <strain evidence="2 3">5-5</strain>
    </source>
</reference>
<organism evidence="2 3">
    <name type="scientific">Sinomonas terrae</name>
    <dbReference type="NCBI Taxonomy" id="2908838"/>
    <lineage>
        <taxon>Bacteria</taxon>
        <taxon>Bacillati</taxon>
        <taxon>Actinomycetota</taxon>
        <taxon>Actinomycetes</taxon>
        <taxon>Micrococcales</taxon>
        <taxon>Micrococcaceae</taxon>
        <taxon>Sinomonas</taxon>
    </lineage>
</organism>
<evidence type="ECO:0008006" key="4">
    <source>
        <dbReference type="Google" id="ProtNLM"/>
    </source>
</evidence>
<protein>
    <recommendedName>
        <fullName evidence="4">DUF4386 domain-containing protein</fullName>
    </recommendedName>
</protein>
<keyword evidence="1" id="KW-0472">Membrane</keyword>
<accession>A0ABS9U5N0</accession>
<proteinExistence type="predicted"/>
<comment type="caution">
    <text evidence="2">The sequence shown here is derived from an EMBL/GenBank/DDBJ whole genome shotgun (WGS) entry which is preliminary data.</text>
</comment>
<keyword evidence="3" id="KW-1185">Reference proteome</keyword>
<keyword evidence="1" id="KW-1133">Transmembrane helix</keyword>
<name>A0ABS9U5N0_9MICC</name>
<keyword evidence="1" id="KW-0812">Transmembrane</keyword>
<feature type="transmembrane region" description="Helical" evidence="1">
    <location>
        <begin position="77"/>
        <end position="99"/>
    </location>
</feature>
<dbReference type="RefSeq" id="WP_241055900.1">
    <property type="nucleotide sequence ID" value="NZ_JAKZBV010000001.1"/>
</dbReference>
<feature type="transmembrane region" description="Helical" evidence="1">
    <location>
        <begin position="152"/>
        <end position="170"/>
    </location>
</feature>
<dbReference type="Proteomes" id="UP001202922">
    <property type="component" value="Unassembled WGS sequence"/>
</dbReference>
<gene>
    <name evidence="2" type="ORF">L0M17_18745</name>
</gene>